<sequence length="50" mass="5738">MKLLDSNSSFDVCVCWNHFLNIYYRSQTILEAYQVSLVGEDTPVLRGTPI</sequence>
<reference evidence="1" key="1">
    <citation type="submission" date="2014-12" db="EMBL/GenBank/DDBJ databases">
        <title>Insight into the proteome of Arion vulgaris.</title>
        <authorList>
            <person name="Aradska J."/>
            <person name="Bulat T."/>
            <person name="Smidak R."/>
            <person name="Sarate P."/>
            <person name="Gangsoo J."/>
            <person name="Sialana F."/>
            <person name="Bilban M."/>
            <person name="Lubec G."/>
        </authorList>
    </citation>
    <scope>NUCLEOTIDE SEQUENCE</scope>
    <source>
        <tissue evidence="1">Skin</tissue>
    </source>
</reference>
<organism evidence="1">
    <name type="scientific">Arion vulgaris</name>
    <dbReference type="NCBI Taxonomy" id="1028688"/>
    <lineage>
        <taxon>Eukaryota</taxon>
        <taxon>Metazoa</taxon>
        <taxon>Spiralia</taxon>
        <taxon>Lophotrochozoa</taxon>
        <taxon>Mollusca</taxon>
        <taxon>Gastropoda</taxon>
        <taxon>Heterobranchia</taxon>
        <taxon>Euthyneura</taxon>
        <taxon>Panpulmonata</taxon>
        <taxon>Eupulmonata</taxon>
        <taxon>Stylommatophora</taxon>
        <taxon>Helicina</taxon>
        <taxon>Arionoidea</taxon>
        <taxon>Arionidae</taxon>
        <taxon>Arion</taxon>
    </lineage>
</organism>
<accession>A0A0B7AHL6</accession>
<dbReference type="EMBL" id="HACG01033609">
    <property type="protein sequence ID" value="CEK80474.1"/>
    <property type="molecule type" value="Transcribed_RNA"/>
</dbReference>
<proteinExistence type="predicted"/>
<gene>
    <name evidence="1" type="primary">ORF121107</name>
</gene>
<name>A0A0B7AHL6_9EUPU</name>
<evidence type="ECO:0000313" key="1">
    <source>
        <dbReference type="EMBL" id="CEK80474.1"/>
    </source>
</evidence>
<protein>
    <submittedName>
        <fullName evidence="1">Uncharacterized protein</fullName>
    </submittedName>
</protein>
<dbReference type="AlphaFoldDB" id="A0A0B7AHL6"/>
<feature type="non-terminal residue" evidence="1">
    <location>
        <position position="50"/>
    </location>
</feature>